<dbReference type="PANTHER" id="PTHR10622:SF10">
    <property type="entry name" value="HET DOMAIN-CONTAINING PROTEIN"/>
    <property type="match status" value="1"/>
</dbReference>
<dbReference type="InterPro" id="IPR010730">
    <property type="entry name" value="HET"/>
</dbReference>
<dbReference type="Pfam" id="PF26640">
    <property type="entry name" value="DUF8212"/>
    <property type="match status" value="1"/>
</dbReference>
<reference evidence="3" key="1">
    <citation type="journal article" date="2020" name="Stud. Mycol.">
        <title>101 Dothideomycetes genomes: a test case for predicting lifestyles and emergence of pathogens.</title>
        <authorList>
            <person name="Haridas S."/>
            <person name="Albert R."/>
            <person name="Binder M."/>
            <person name="Bloem J."/>
            <person name="Labutti K."/>
            <person name="Salamov A."/>
            <person name="Andreopoulos B."/>
            <person name="Baker S."/>
            <person name="Barry K."/>
            <person name="Bills G."/>
            <person name="Bluhm B."/>
            <person name="Cannon C."/>
            <person name="Castanera R."/>
            <person name="Culley D."/>
            <person name="Daum C."/>
            <person name="Ezra D."/>
            <person name="Gonzalez J."/>
            <person name="Henrissat B."/>
            <person name="Kuo A."/>
            <person name="Liang C."/>
            <person name="Lipzen A."/>
            <person name="Lutzoni F."/>
            <person name="Magnuson J."/>
            <person name="Mondo S."/>
            <person name="Nolan M."/>
            <person name="Ohm R."/>
            <person name="Pangilinan J."/>
            <person name="Park H.-J."/>
            <person name="Ramirez L."/>
            <person name="Alfaro M."/>
            <person name="Sun H."/>
            <person name="Tritt A."/>
            <person name="Yoshinaga Y."/>
            <person name="Zwiers L.-H."/>
            <person name="Turgeon B."/>
            <person name="Goodwin S."/>
            <person name="Spatafora J."/>
            <person name="Crous P."/>
            <person name="Grigoriev I."/>
        </authorList>
    </citation>
    <scope>NUCLEOTIDE SEQUENCE</scope>
    <source>
        <strain evidence="3">CBS 113818</strain>
    </source>
</reference>
<gene>
    <name evidence="3" type="ORF">CC86DRAFT_244849</name>
</gene>
<evidence type="ECO:0000313" key="3">
    <source>
        <dbReference type="EMBL" id="KAF2818453.1"/>
    </source>
</evidence>
<dbReference type="AlphaFoldDB" id="A0A6A6ZCN6"/>
<feature type="domain" description="DUF8212" evidence="2">
    <location>
        <begin position="223"/>
        <end position="244"/>
    </location>
</feature>
<keyword evidence="4" id="KW-1185">Reference proteome</keyword>
<feature type="non-terminal residue" evidence="3">
    <location>
        <position position="244"/>
    </location>
</feature>
<dbReference type="OrthoDB" id="20872at2759"/>
<dbReference type="EMBL" id="MU006252">
    <property type="protein sequence ID" value="KAF2818453.1"/>
    <property type="molecule type" value="Genomic_DNA"/>
</dbReference>
<organism evidence="3 4">
    <name type="scientific">Ophiobolus disseminans</name>
    <dbReference type="NCBI Taxonomy" id="1469910"/>
    <lineage>
        <taxon>Eukaryota</taxon>
        <taxon>Fungi</taxon>
        <taxon>Dikarya</taxon>
        <taxon>Ascomycota</taxon>
        <taxon>Pezizomycotina</taxon>
        <taxon>Dothideomycetes</taxon>
        <taxon>Pleosporomycetidae</taxon>
        <taxon>Pleosporales</taxon>
        <taxon>Pleosporineae</taxon>
        <taxon>Phaeosphaeriaceae</taxon>
        <taxon>Ophiobolus</taxon>
    </lineage>
</organism>
<dbReference type="InterPro" id="IPR058525">
    <property type="entry name" value="DUF8212"/>
</dbReference>
<feature type="domain" description="Heterokaryon incompatibility" evidence="1">
    <location>
        <begin position="22"/>
        <end position="106"/>
    </location>
</feature>
<proteinExistence type="predicted"/>
<dbReference type="Pfam" id="PF06985">
    <property type="entry name" value="HET"/>
    <property type="match status" value="1"/>
</dbReference>
<evidence type="ECO:0000259" key="2">
    <source>
        <dbReference type="Pfam" id="PF26640"/>
    </source>
</evidence>
<accession>A0A6A6ZCN6</accession>
<name>A0A6A6ZCN6_9PLEO</name>
<dbReference type="PANTHER" id="PTHR10622">
    <property type="entry name" value="HET DOMAIN-CONTAINING PROTEIN"/>
    <property type="match status" value="1"/>
</dbReference>
<evidence type="ECO:0000313" key="4">
    <source>
        <dbReference type="Proteomes" id="UP000799424"/>
    </source>
</evidence>
<sequence>MRLLNTQTLELKQFNTGSIPVYAILSHTWEDDEVTLQELQTRAARRKKGFRKISDFCDEAASRGIEWGWVDTCCIDKTDLVELSQAINSMFSWYRDAAVCLAYLSDFHLHGEGAHWNDKDVGKSRWFTRGWTLQELIAPKHLVFYDARWRVFGTKKGLASFMSDITGISARLLRGEKSLHEFSCAQKMSWAAYRQTTRVEDRAYSLLGLFNICFSPVYGEGWRAFGRLQEEILRVSTDQSIFAW</sequence>
<protein>
    <submittedName>
        <fullName evidence="3">HET-domain-containing protein</fullName>
    </submittedName>
</protein>
<dbReference type="Proteomes" id="UP000799424">
    <property type="component" value="Unassembled WGS sequence"/>
</dbReference>
<evidence type="ECO:0000259" key="1">
    <source>
        <dbReference type="Pfam" id="PF06985"/>
    </source>
</evidence>